<evidence type="ECO:0000313" key="3">
    <source>
        <dbReference type="EMBL" id="KAA0977971.1"/>
    </source>
</evidence>
<dbReference type="AlphaFoldDB" id="A0A5B0EJE5"/>
<evidence type="ECO:0000313" key="4">
    <source>
        <dbReference type="Proteomes" id="UP000323856"/>
    </source>
</evidence>
<feature type="domain" description="Histone acetyltransferase Rv0428c-like SH3" evidence="2">
    <location>
        <begin position="9"/>
        <end position="65"/>
    </location>
</feature>
<organism evidence="3 4">
    <name type="scientific">Paeniglutamicibacter gangotriensis</name>
    <dbReference type="NCBI Taxonomy" id="254787"/>
    <lineage>
        <taxon>Bacteria</taxon>
        <taxon>Bacillati</taxon>
        <taxon>Actinomycetota</taxon>
        <taxon>Actinomycetes</taxon>
        <taxon>Micrococcales</taxon>
        <taxon>Micrococcaceae</taxon>
        <taxon>Paeniglutamicibacter</taxon>
    </lineage>
</organism>
<accession>A0A5B0EJE5</accession>
<dbReference type="Pfam" id="PF24551">
    <property type="entry name" value="SH3_Rv0428c"/>
    <property type="match status" value="1"/>
</dbReference>
<evidence type="ECO:0000259" key="2">
    <source>
        <dbReference type="Pfam" id="PF24551"/>
    </source>
</evidence>
<proteinExistence type="predicted"/>
<dbReference type="RefSeq" id="WP_043473240.1">
    <property type="nucleotide sequence ID" value="NZ_VOBL01000005.1"/>
</dbReference>
<evidence type="ECO:0000256" key="1">
    <source>
        <dbReference type="SAM" id="MobiDB-lite"/>
    </source>
</evidence>
<sequence>MEPEFFPLPVIGTRVVIRYRLEPDELGTHGEQFSDALGYLLVIGDTHAEVETRGGIVAIERSAITHAKTVPPPPPRRPRGGVRSPSSPHDVI</sequence>
<name>A0A5B0EJE5_9MICC</name>
<dbReference type="InterPro" id="IPR056934">
    <property type="entry name" value="SH3_Rv0428c"/>
</dbReference>
<feature type="region of interest" description="Disordered" evidence="1">
    <location>
        <begin position="63"/>
        <end position="92"/>
    </location>
</feature>
<dbReference type="OrthoDB" id="3631934at2"/>
<dbReference type="EMBL" id="VOBL01000005">
    <property type="protein sequence ID" value="KAA0977971.1"/>
    <property type="molecule type" value="Genomic_DNA"/>
</dbReference>
<protein>
    <recommendedName>
        <fullName evidence="2">Histone acetyltransferase Rv0428c-like SH3 domain-containing protein</fullName>
    </recommendedName>
</protein>
<dbReference type="Proteomes" id="UP000323856">
    <property type="component" value="Unassembled WGS sequence"/>
</dbReference>
<gene>
    <name evidence="3" type="ORF">FQ154_06855</name>
</gene>
<reference evidence="3 4" key="1">
    <citation type="submission" date="2019-07" db="EMBL/GenBank/DDBJ databases">
        <title>Analysis of the biochemical properties, biological activity and biotechnological potential of siderophores and biosurfactants produced by Antarctic psychrotolerant bacteria.</title>
        <authorList>
            <person name="Styczynski M."/>
            <person name="Krucon T."/>
            <person name="Decewicz P."/>
            <person name="Dziewit L."/>
        </authorList>
    </citation>
    <scope>NUCLEOTIDE SEQUENCE [LARGE SCALE GENOMIC DNA]</scope>
    <source>
        <strain evidence="3 4">ANT_H27</strain>
    </source>
</reference>
<comment type="caution">
    <text evidence="3">The sequence shown here is derived from an EMBL/GenBank/DDBJ whole genome shotgun (WGS) entry which is preliminary data.</text>
</comment>
<feature type="compositionally biased region" description="Low complexity" evidence="1">
    <location>
        <begin position="81"/>
        <end position="92"/>
    </location>
</feature>